<dbReference type="EMBL" id="CP043450">
    <property type="protein sequence ID" value="QEM09674.1"/>
    <property type="molecule type" value="Genomic_DNA"/>
</dbReference>
<dbReference type="AlphaFoldDB" id="A0A5C1HV48"/>
<name>A0A5C1HV48_9SPHI</name>
<dbReference type="PROSITE" id="PS51257">
    <property type="entry name" value="PROKAR_LIPOPROTEIN"/>
    <property type="match status" value="1"/>
</dbReference>
<gene>
    <name evidence="1" type="ORF">DEO27_006445</name>
</gene>
<evidence type="ECO:0000313" key="1">
    <source>
        <dbReference type="EMBL" id="QEM09674.1"/>
    </source>
</evidence>
<accession>A0A5C1HV48</accession>
<dbReference type="OrthoDB" id="796620at2"/>
<reference evidence="1" key="1">
    <citation type="submission" date="2019-08" db="EMBL/GenBank/DDBJ databases">
        <title>Comparative genome analysis confer to the adaptation heavy metal polluted environment.</title>
        <authorList>
            <person name="Li Y."/>
        </authorList>
    </citation>
    <scope>NUCLEOTIDE SEQUENCE [LARGE SCALE GENOMIC DNA]</scope>
    <source>
        <strain evidence="1">P1</strain>
    </source>
</reference>
<keyword evidence="2" id="KW-1185">Reference proteome</keyword>
<dbReference type="Proteomes" id="UP000251402">
    <property type="component" value="Chromosome"/>
</dbReference>
<proteinExistence type="predicted"/>
<protein>
    <recommendedName>
        <fullName evidence="3">Lipocalin-like domain-containing protein</fullName>
    </recommendedName>
</protein>
<sequence length="158" mass="17405">MIKPVLKIRKLATVLLVVALFFLAACKKDKAQQHVASKNTSLFGQWYIPIKEGEQGRYLIFASDSTFLLADVTYKNGNSTTVQYTGKFHTKGDGLNIVIAKKTVSESGNVISTESSDAQFYVNSAFVVDDRKLTLNYADTNGAPLKSVFSMVLQDKVI</sequence>
<evidence type="ECO:0008006" key="3">
    <source>
        <dbReference type="Google" id="ProtNLM"/>
    </source>
</evidence>
<evidence type="ECO:0000313" key="2">
    <source>
        <dbReference type="Proteomes" id="UP000251402"/>
    </source>
</evidence>
<organism evidence="1 2">
    <name type="scientific">Mucilaginibacter rubeus</name>
    <dbReference type="NCBI Taxonomy" id="2027860"/>
    <lineage>
        <taxon>Bacteria</taxon>
        <taxon>Pseudomonadati</taxon>
        <taxon>Bacteroidota</taxon>
        <taxon>Sphingobacteriia</taxon>
        <taxon>Sphingobacteriales</taxon>
        <taxon>Sphingobacteriaceae</taxon>
        <taxon>Mucilaginibacter</taxon>
    </lineage>
</organism>
<dbReference type="KEGG" id="mrub:DEO27_006445"/>
<dbReference type="RefSeq" id="WP_112571980.1">
    <property type="nucleotide sequence ID" value="NZ_CP043450.1"/>
</dbReference>